<reference evidence="2" key="1">
    <citation type="submission" date="2020-10" db="EMBL/GenBank/DDBJ databases">
        <title>Taxonomic study of unclassified bacteria belonging to the class Ktedonobacteria.</title>
        <authorList>
            <person name="Yabe S."/>
            <person name="Wang C.M."/>
            <person name="Zheng Y."/>
            <person name="Sakai Y."/>
            <person name="Cavaletti L."/>
            <person name="Monciardini P."/>
            <person name="Donadio S."/>
        </authorList>
    </citation>
    <scope>NUCLEOTIDE SEQUENCE</scope>
    <source>
        <strain evidence="2">ID150040</strain>
    </source>
</reference>
<organism evidence="2 3">
    <name type="scientific">Reticulibacter mediterranei</name>
    <dbReference type="NCBI Taxonomy" id="2778369"/>
    <lineage>
        <taxon>Bacteria</taxon>
        <taxon>Bacillati</taxon>
        <taxon>Chloroflexota</taxon>
        <taxon>Ktedonobacteria</taxon>
        <taxon>Ktedonobacterales</taxon>
        <taxon>Reticulibacteraceae</taxon>
        <taxon>Reticulibacter</taxon>
    </lineage>
</organism>
<feature type="domain" description="Rho termination factor-like N-terminal" evidence="1">
    <location>
        <begin position="70"/>
        <end position="112"/>
    </location>
</feature>
<dbReference type="InterPro" id="IPR011112">
    <property type="entry name" value="Rho-like_N"/>
</dbReference>
<keyword evidence="3" id="KW-1185">Reference proteome</keyword>
<dbReference type="Pfam" id="PF07498">
    <property type="entry name" value="Rho_N"/>
    <property type="match status" value="1"/>
</dbReference>
<evidence type="ECO:0000313" key="3">
    <source>
        <dbReference type="Proteomes" id="UP000597444"/>
    </source>
</evidence>
<comment type="caution">
    <text evidence="2">The sequence shown here is derived from an EMBL/GenBank/DDBJ whole genome shotgun (WGS) entry which is preliminary data.</text>
</comment>
<evidence type="ECO:0000313" key="2">
    <source>
        <dbReference type="EMBL" id="GHO95910.1"/>
    </source>
</evidence>
<dbReference type="EMBL" id="BNJK01000001">
    <property type="protein sequence ID" value="GHO95910.1"/>
    <property type="molecule type" value="Genomic_DNA"/>
</dbReference>
<accession>A0A8J3IS64</accession>
<dbReference type="AlphaFoldDB" id="A0A8J3IS64"/>
<sequence>MNTRFTVAQLEQMKTHELADLLANVVLVLRRMPNVECKQLGQLPETVQLPALSISSPEPTPVSNSITAEDLQSKTVPQLKKIATELHVSYTGRIKKDELIAKILSRQAKGHSEQYAIQHL</sequence>
<dbReference type="GO" id="GO:0006353">
    <property type="term" value="P:DNA-templated transcription termination"/>
    <property type="evidence" value="ECO:0007669"/>
    <property type="project" value="InterPro"/>
</dbReference>
<protein>
    <recommendedName>
        <fullName evidence="1">Rho termination factor-like N-terminal domain-containing protein</fullName>
    </recommendedName>
</protein>
<dbReference type="SMART" id="SM00959">
    <property type="entry name" value="Rho_N"/>
    <property type="match status" value="1"/>
</dbReference>
<dbReference type="SUPFAM" id="SSF68912">
    <property type="entry name" value="Rho N-terminal domain-like"/>
    <property type="match status" value="1"/>
</dbReference>
<proteinExistence type="predicted"/>
<name>A0A8J3IS64_9CHLR</name>
<dbReference type="RefSeq" id="WP_220206567.1">
    <property type="nucleotide sequence ID" value="NZ_BNJK01000001.1"/>
</dbReference>
<dbReference type="InterPro" id="IPR036269">
    <property type="entry name" value="Rho_N_sf"/>
</dbReference>
<evidence type="ECO:0000259" key="1">
    <source>
        <dbReference type="SMART" id="SM00959"/>
    </source>
</evidence>
<dbReference type="Proteomes" id="UP000597444">
    <property type="component" value="Unassembled WGS sequence"/>
</dbReference>
<dbReference type="Gene3D" id="1.10.720.10">
    <property type="match status" value="1"/>
</dbReference>
<gene>
    <name evidence="2" type="ORF">KSF_059580</name>
</gene>